<protein>
    <submittedName>
        <fullName evidence="3">Conjugal transfer protein TrbC</fullName>
    </submittedName>
</protein>
<feature type="chain" id="PRO_5046068082" evidence="2">
    <location>
        <begin position="22"/>
        <end position="258"/>
    </location>
</feature>
<sequence length="258" mass="28371">MKKTKQIFALFAIAFACESIAQPATPTASQLDQEQQRIQSERKRMFDPANAATAPKKGAMPRASDVNREMIKVEQDRKAMFDADNPATKNAPNVFPNVPTPERAGIDVEAIARKYEQKAIARKTDDLMIFASFTMPRESLKRVVKQANRVGATVVLRGFKNNSLKETTIAINALGEGSGNVVINPNAFTKYKVKAVPTLVLAKAESLDQVDNEGCALPPNFVSVAGDVSVDYALDEVSRRSPEFDGLAQRYVRQIRGR</sequence>
<dbReference type="InterPro" id="IPR014113">
    <property type="entry name" value="T4SS_TrbC_subgr"/>
</dbReference>
<feature type="region of interest" description="Disordered" evidence="1">
    <location>
        <begin position="41"/>
        <end position="64"/>
    </location>
</feature>
<evidence type="ECO:0000313" key="3">
    <source>
        <dbReference type="EMBL" id="KWZ39583.1"/>
    </source>
</evidence>
<gene>
    <name evidence="3" type="ORF">WS72_19465</name>
</gene>
<dbReference type="Proteomes" id="UP000070255">
    <property type="component" value="Unassembled WGS sequence"/>
</dbReference>
<dbReference type="PROSITE" id="PS51257">
    <property type="entry name" value="PROKAR_LIPOPROTEIN"/>
    <property type="match status" value="1"/>
</dbReference>
<dbReference type="EMBL" id="LNJQ01000003">
    <property type="protein sequence ID" value="KWZ39583.1"/>
    <property type="molecule type" value="Genomic_DNA"/>
</dbReference>
<evidence type="ECO:0000313" key="4">
    <source>
        <dbReference type="Proteomes" id="UP000070255"/>
    </source>
</evidence>
<keyword evidence="2" id="KW-0732">Signal</keyword>
<organism evidence="3 4">
    <name type="scientific">Burkholderia savannae</name>
    <dbReference type="NCBI Taxonomy" id="1637837"/>
    <lineage>
        <taxon>Bacteria</taxon>
        <taxon>Pseudomonadati</taxon>
        <taxon>Pseudomonadota</taxon>
        <taxon>Betaproteobacteria</taxon>
        <taxon>Burkholderiales</taxon>
        <taxon>Burkholderiaceae</taxon>
        <taxon>Burkholderia</taxon>
        <taxon>pseudomallei group</taxon>
    </lineage>
</organism>
<dbReference type="NCBIfam" id="TIGR02742">
    <property type="entry name" value="TrbC_Ftype"/>
    <property type="match status" value="1"/>
</dbReference>
<dbReference type="RefSeq" id="WP_060822517.1">
    <property type="nucleotide sequence ID" value="NZ_LNJQ01000003.1"/>
</dbReference>
<name>A0ABR5T8H0_9BURK</name>
<reference evidence="3 4" key="1">
    <citation type="submission" date="2015-11" db="EMBL/GenBank/DDBJ databases">
        <authorList>
            <person name="Sahl J."/>
            <person name="Wagner D."/>
            <person name="Keim P."/>
        </authorList>
    </citation>
    <scope>NUCLEOTIDE SEQUENCE [LARGE SCALE GENOMIC DNA]</scope>
    <source>
        <strain evidence="3 4">BDU18</strain>
    </source>
</reference>
<evidence type="ECO:0000256" key="1">
    <source>
        <dbReference type="SAM" id="MobiDB-lite"/>
    </source>
</evidence>
<feature type="signal peptide" evidence="2">
    <location>
        <begin position="1"/>
        <end position="21"/>
    </location>
</feature>
<accession>A0ABR5T8H0</accession>
<evidence type="ECO:0000256" key="2">
    <source>
        <dbReference type="SAM" id="SignalP"/>
    </source>
</evidence>
<proteinExistence type="predicted"/>
<keyword evidence="4" id="KW-1185">Reference proteome</keyword>
<comment type="caution">
    <text evidence="3">The sequence shown here is derived from an EMBL/GenBank/DDBJ whole genome shotgun (WGS) entry which is preliminary data.</text>
</comment>
<dbReference type="Pfam" id="PF09673">
    <property type="entry name" value="TrbC_Ftype"/>
    <property type="match status" value="1"/>
</dbReference>
<dbReference type="InterPro" id="IPR019106">
    <property type="entry name" value="T4SS_TrbC"/>
</dbReference>